<keyword evidence="1" id="KW-0436">Ligase</keyword>
<organism evidence="1 2">
    <name type="scientific">Camellia lanceoleosa</name>
    <dbReference type="NCBI Taxonomy" id="1840588"/>
    <lineage>
        <taxon>Eukaryota</taxon>
        <taxon>Viridiplantae</taxon>
        <taxon>Streptophyta</taxon>
        <taxon>Embryophyta</taxon>
        <taxon>Tracheophyta</taxon>
        <taxon>Spermatophyta</taxon>
        <taxon>Magnoliopsida</taxon>
        <taxon>eudicotyledons</taxon>
        <taxon>Gunneridae</taxon>
        <taxon>Pentapetalae</taxon>
        <taxon>asterids</taxon>
        <taxon>Ericales</taxon>
        <taxon>Theaceae</taxon>
        <taxon>Camellia</taxon>
    </lineage>
</organism>
<protein>
    <submittedName>
        <fullName evidence="1">Phenylalanine--tRNA ligase alpha subunit, cytoplasmic</fullName>
    </submittedName>
</protein>
<accession>A0ACC0GXK1</accession>
<dbReference type="Proteomes" id="UP001060215">
    <property type="component" value="Chromosome 9"/>
</dbReference>
<gene>
    <name evidence="1" type="ORF">LOK49_LG08G01825</name>
</gene>
<reference evidence="1 2" key="1">
    <citation type="journal article" date="2022" name="Plant J.">
        <title>Chromosome-level genome of Camellia lanceoleosa provides a valuable resource for understanding genome evolution and self-incompatibility.</title>
        <authorList>
            <person name="Gong W."/>
            <person name="Xiao S."/>
            <person name="Wang L."/>
            <person name="Liao Z."/>
            <person name="Chang Y."/>
            <person name="Mo W."/>
            <person name="Hu G."/>
            <person name="Li W."/>
            <person name="Zhao G."/>
            <person name="Zhu H."/>
            <person name="Hu X."/>
            <person name="Ji K."/>
            <person name="Xiang X."/>
            <person name="Song Q."/>
            <person name="Yuan D."/>
            <person name="Jin S."/>
            <person name="Zhang L."/>
        </authorList>
    </citation>
    <scope>NUCLEOTIDE SEQUENCE [LARGE SCALE GENOMIC DNA]</scope>
    <source>
        <strain evidence="1">SQ_2022a</strain>
    </source>
</reference>
<evidence type="ECO:0000313" key="2">
    <source>
        <dbReference type="Proteomes" id="UP001060215"/>
    </source>
</evidence>
<dbReference type="EMBL" id="CM045766">
    <property type="protein sequence ID" value="KAI8005424.1"/>
    <property type="molecule type" value="Genomic_DNA"/>
</dbReference>
<comment type="caution">
    <text evidence="1">The sequence shown here is derived from an EMBL/GenBank/DDBJ whole genome shotgun (WGS) entry which is preliminary data.</text>
</comment>
<keyword evidence="2" id="KW-1185">Reference proteome</keyword>
<proteinExistence type="predicted"/>
<sequence length="161" mass="18838">MVRLKGMHGKLWSTNPTITIFEEMPTNNFILFDAFLVIIFIVPPMKKFLPEDYVERVKRVHEFGGYGSRGYEYDWKREEANKNLLRTHTSCFPQGCFTGLHRWRCCACYGAFEQQIVVSSMGEVQCGDVEFEKKIDEKIGQFIDRVEKHPSKKIDEKIGQF</sequence>
<name>A0ACC0GXK1_9ERIC</name>
<evidence type="ECO:0000313" key="1">
    <source>
        <dbReference type="EMBL" id="KAI8005424.1"/>
    </source>
</evidence>